<evidence type="ECO:0000313" key="2">
    <source>
        <dbReference type="EMBL" id="KAJ0396324.1"/>
    </source>
</evidence>
<comment type="caution">
    <text evidence="2">The sequence shown here is derived from an EMBL/GenBank/DDBJ whole genome shotgun (WGS) entry which is preliminary data.</text>
</comment>
<evidence type="ECO:0000256" key="1">
    <source>
        <dbReference type="SAM" id="Coils"/>
    </source>
</evidence>
<sequence length="566" mass="64568">MSTAITTTEAINHNGNNMNNISSIIINNNGSTNDRRCRYPSKRCENPRAVKRDGELHRFCEYHRVKANLNQQRLEQRRRIAKQVGDIEGFPVMQSHTMPRHFTPAETQLLYAAATTDMMPSYVIDPTLAVSDVALASLRHLTGGDDERVVDSLDLSDVDIELLSQMLEVDENSIDCDKQCSDCSLHSYNGVPYNTHVVFTAEDAAAVTPEDIVRFFNMKAYKTDGRRRSKANLNQQRLEHRRRIAKHQASHGAPGFQTMVPTFMPMGPHFMYTTGISPYVIDPTLQSIDMVIDGLEIPMAHEAGLSDMDIEHLLETVAEDSMNSDLVAVPMDLFDPLGPSMDFDFMVSPGVSAWKKKRQSAKDETQQLEEEAMAEWLSRGLDIADFTMDKMLALWVEEDGDSDDEEDKLSAKQELLQSLSVLGPLVEQAKERLQELKETVKDEYQETESKVMMLREKLEQIEEVKTNLALDRRILQERKEQILNEIKQVNAEHSELGRELAADLMHELIRVEKSKQSTWDSTLLHGHQQRFRRLEYAAMLRLEIKKELKLIKIFSVVKGDHVHFAK</sequence>
<keyword evidence="3" id="KW-1185">Reference proteome</keyword>
<dbReference type="AlphaFoldDB" id="A0AAD5Q477"/>
<dbReference type="Proteomes" id="UP001209570">
    <property type="component" value="Unassembled WGS sequence"/>
</dbReference>
<proteinExistence type="predicted"/>
<keyword evidence="1" id="KW-0175">Coiled coil</keyword>
<name>A0AAD5Q477_PYTIN</name>
<feature type="coiled-coil region" evidence="1">
    <location>
        <begin position="426"/>
        <end position="499"/>
    </location>
</feature>
<protein>
    <submittedName>
        <fullName evidence="2">Uncharacterized protein</fullName>
    </submittedName>
</protein>
<organism evidence="2 3">
    <name type="scientific">Pythium insidiosum</name>
    <name type="common">Pythiosis disease agent</name>
    <dbReference type="NCBI Taxonomy" id="114742"/>
    <lineage>
        <taxon>Eukaryota</taxon>
        <taxon>Sar</taxon>
        <taxon>Stramenopiles</taxon>
        <taxon>Oomycota</taxon>
        <taxon>Peronosporomycetes</taxon>
        <taxon>Pythiales</taxon>
        <taxon>Pythiaceae</taxon>
        <taxon>Pythium</taxon>
    </lineage>
</organism>
<reference evidence="2" key="1">
    <citation type="submission" date="2021-12" db="EMBL/GenBank/DDBJ databases">
        <title>Prjna785345.</title>
        <authorList>
            <person name="Rujirawat T."/>
            <person name="Krajaejun T."/>
        </authorList>
    </citation>
    <scope>NUCLEOTIDE SEQUENCE</scope>
    <source>
        <strain evidence="2">Pi057C3</strain>
    </source>
</reference>
<accession>A0AAD5Q477</accession>
<gene>
    <name evidence="2" type="ORF">P43SY_006635</name>
</gene>
<evidence type="ECO:0000313" key="3">
    <source>
        <dbReference type="Proteomes" id="UP001209570"/>
    </source>
</evidence>
<dbReference type="EMBL" id="JAKCXM010000300">
    <property type="protein sequence ID" value="KAJ0396324.1"/>
    <property type="molecule type" value="Genomic_DNA"/>
</dbReference>